<keyword evidence="2" id="KW-1185">Reference proteome</keyword>
<accession>A0A2N9B087</accession>
<gene>
    <name evidence="1" type="ORF">SCNRRL3882_0206</name>
</gene>
<protein>
    <submittedName>
        <fullName evidence="1">Uncharacterized protein</fullName>
    </submittedName>
</protein>
<dbReference type="Proteomes" id="UP000235464">
    <property type="component" value="Chromosome I"/>
</dbReference>
<name>A0A2N9B087_STRCX</name>
<evidence type="ECO:0000313" key="1">
    <source>
        <dbReference type="EMBL" id="SOR76724.1"/>
    </source>
</evidence>
<proteinExistence type="predicted"/>
<reference evidence="2" key="1">
    <citation type="submission" date="2017-11" db="EMBL/GenBank/DDBJ databases">
        <authorList>
            <person name="Wibberg D."/>
        </authorList>
    </citation>
    <scope>NUCLEOTIDE SEQUENCE [LARGE SCALE GENOMIC DNA]</scope>
</reference>
<sequence length="51" mass="5641">MKVPKWAWLKLSAGAGGKWHRFYDWAVIGLAEPRLGSHQLLIRAATAAPVN</sequence>
<dbReference type="EMBL" id="LT963352">
    <property type="protein sequence ID" value="SOR76724.1"/>
    <property type="molecule type" value="Genomic_DNA"/>
</dbReference>
<evidence type="ECO:0000313" key="2">
    <source>
        <dbReference type="Proteomes" id="UP000235464"/>
    </source>
</evidence>
<dbReference type="AlphaFoldDB" id="A0A2N9B087"/>
<organism evidence="1 2">
    <name type="scientific">Streptomyces chartreusis NRRL 3882</name>
    <dbReference type="NCBI Taxonomy" id="1079985"/>
    <lineage>
        <taxon>Bacteria</taxon>
        <taxon>Bacillati</taxon>
        <taxon>Actinomycetota</taxon>
        <taxon>Actinomycetes</taxon>
        <taxon>Kitasatosporales</taxon>
        <taxon>Streptomycetaceae</taxon>
        <taxon>Streptomyces</taxon>
    </lineage>
</organism>